<dbReference type="AlphaFoldDB" id="A0A371G1Z7"/>
<organism evidence="1 2">
    <name type="scientific">Mucuna pruriens</name>
    <name type="common">Velvet bean</name>
    <name type="synonym">Dolichos pruriens</name>
    <dbReference type="NCBI Taxonomy" id="157652"/>
    <lineage>
        <taxon>Eukaryota</taxon>
        <taxon>Viridiplantae</taxon>
        <taxon>Streptophyta</taxon>
        <taxon>Embryophyta</taxon>
        <taxon>Tracheophyta</taxon>
        <taxon>Spermatophyta</taxon>
        <taxon>Magnoliopsida</taxon>
        <taxon>eudicotyledons</taxon>
        <taxon>Gunneridae</taxon>
        <taxon>Pentapetalae</taxon>
        <taxon>rosids</taxon>
        <taxon>fabids</taxon>
        <taxon>Fabales</taxon>
        <taxon>Fabaceae</taxon>
        <taxon>Papilionoideae</taxon>
        <taxon>50 kb inversion clade</taxon>
        <taxon>NPAAA clade</taxon>
        <taxon>indigoferoid/millettioid clade</taxon>
        <taxon>Phaseoleae</taxon>
        <taxon>Mucuna</taxon>
    </lineage>
</organism>
<dbReference type="Proteomes" id="UP000257109">
    <property type="component" value="Unassembled WGS sequence"/>
</dbReference>
<dbReference type="Pfam" id="PF04646">
    <property type="entry name" value="DUF604"/>
    <property type="match status" value="1"/>
</dbReference>
<dbReference type="PANTHER" id="PTHR10811">
    <property type="entry name" value="FRINGE-RELATED"/>
    <property type="match status" value="1"/>
</dbReference>
<sequence>MDQVDLKGNTFGLFAAHPLTPLLSLHHSDYTDPIFPNMTTTQALKHLFEAVNVDSQRMLQQTVCYDRRYSWTISVSWGYAVQVFPNHMLLQDVLKVQETFKQWRKGNMLAKSYTFNTIALHRDPCKRSTVFFMDSVSSDKDGIISSYKKSFQNCSINAKSPIKLEVIKVITNKLDLGIKQLQAPRRHCCDVLPSTVGNQMEIAIRECKDEELIYMH</sequence>
<reference evidence="1" key="1">
    <citation type="submission" date="2018-05" db="EMBL/GenBank/DDBJ databases">
        <title>Draft genome of Mucuna pruriens seed.</title>
        <authorList>
            <person name="Nnadi N.E."/>
            <person name="Vos R."/>
            <person name="Hasami M.H."/>
            <person name="Devisetty U.K."/>
            <person name="Aguiy J.C."/>
        </authorList>
    </citation>
    <scope>NUCLEOTIDE SEQUENCE [LARGE SCALE GENOMIC DNA]</scope>
    <source>
        <strain evidence="1">JCA_2017</strain>
    </source>
</reference>
<comment type="caution">
    <text evidence="1">The sequence shown here is derived from an EMBL/GenBank/DDBJ whole genome shotgun (WGS) entry which is preliminary data.</text>
</comment>
<evidence type="ECO:0000313" key="1">
    <source>
        <dbReference type="EMBL" id="RDX84558.1"/>
    </source>
</evidence>
<dbReference type="InterPro" id="IPR006740">
    <property type="entry name" value="DUF604"/>
</dbReference>
<accession>A0A371G1Z7</accession>
<name>A0A371G1Z7_MUCPR</name>
<dbReference type="STRING" id="157652.A0A371G1Z7"/>
<gene>
    <name evidence="1" type="ORF">CR513_34372</name>
</gene>
<feature type="non-terminal residue" evidence="1">
    <location>
        <position position="1"/>
    </location>
</feature>
<evidence type="ECO:0000313" key="2">
    <source>
        <dbReference type="Proteomes" id="UP000257109"/>
    </source>
</evidence>
<protein>
    <submittedName>
        <fullName evidence="1">Uncharacterized protein</fullName>
    </submittedName>
</protein>
<proteinExistence type="predicted"/>
<dbReference type="EMBL" id="QJKJ01007010">
    <property type="protein sequence ID" value="RDX84558.1"/>
    <property type="molecule type" value="Genomic_DNA"/>
</dbReference>
<dbReference type="OrthoDB" id="421979at2759"/>
<keyword evidence="2" id="KW-1185">Reference proteome</keyword>